<organism evidence="1 2">
    <name type="scientific">Actinomadura fulvescens</name>
    <dbReference type="NCBI Taxonomy" id="46160"/>
    <lineage>
        <taxon>Bacteria</taxon>
        <taxon>Bacillati</taxon>
        <taxon>Actinomycetota</taxon>
        <taxon>Actinomycetes</taxon>
        <taxon>Streptosporangiales</taxon>
        <taxon>Thermomonosporaceae</taxon>
        <taxon>Actinomadura</taxon>
    </lineage>
</organism>
<proteinExistence type="predicted"/>
<sequence length="164" mass="18490">MRGWFSGRLPENWFEAVPEIVLDREEVSVVGRLPVPAAAAKLAGTERAAAVAGHIQRFREDTRDQRIAIAREAEHRFGHKVSWGVECEEQREMFTTLSVPVMTRLRQPERRVLDTLVDAGVARSRSDALAWCVRLVGKNTDEWLGELRTALEYVERARAAGPQA</sequence>
<dbReference type="Proteomes" id="UP001501509">
    <property type="component" value="Unassembled WGS sequence"/>
</dbReference>
<protein>
    <recommendedName>
        <fullName evidence="3">Smu12A</fullName>
    </recommendedName>
</protein>
<reference evidence="2" key="1">
    <citation type="journal article" date="2019" name="Int. J. Syst. Evol. Microbiol.">
        <title>The Global Catalogue of Microorganisms (GCM) 10K type strain sequencing project: providing services to taxonomists for standard genome sequencing and annotation.</title>
        <authorList>
            <consortium name="The Broad Institute Genomics Platform"/>
            <consortium name="The Broad Institute Genome Sequencing Center for Infectious Disease"/>
            <person name="Wu L."/>
            <person name="Ma J."/>
        </authorList>
    </citation>
    <scope>NUCLEOTIDE SEQUENCE [LARGE SCALE GENOMIC DNA]</scope>
    <source>
        <strain evidence="2">JCM 6833</strain>
    </source>
</reference>
<accession>A0ABP6C8F3</accession>
<evidence type="ECO:0000313" key="1">
    <source>
        <dbReference type="EMBL" id="GAA2604343.1"/>
    </source>
</evidence>
<gene>
    <name evidence="1" type="ORF">GCM10010411_43110</name>
</gene>
<dbReference type="EMBL" id="BAAATD010000005">
    <property type="protein sequence ID" value="GAA2604343.1"/>
    <property type="molecule type" value="Genomic_DNA"/>
</dbReference>
<keyword evidence="2" id="KW-1185">Reference proteome</keyword>
<evidence type="ECO:0008006" key="3">
    <source>
        <dbReference type="Google" id="ProtNLM"/>
    </source>
</evidence>
<evidence type="ECO:0000313" key="2">
    <source>
        <dbReference type="Proteomes" id="UP001501509"/>
    </source>
</evidence>
<comment type="caution">
    <text evidence="1">The sequence shown here is derived from an EMBL/GenBank/DDBJ whole genome shotgun (WGS) entry which is preliminary data.</text>
</comment>
<name>A0ABP6C8F3_9ACTN</name>